<reference evidence="1" key="1">
    <citation type="journal article" date="2021" name="Proc. Natl. Acad. Sci. U.S.A.">
        <title>A Catalog of Tens of Thousands of Viruses from Human Metagenomes Reveals Hidden Associations with Chronic Diseases.</title>
        <authorList>
            <person name="Tisza M.J."/>
            <person name="Buck C.B."/>
        </authorList>
    </citation>
    <scope>NUCLEOTIDE SEQUENCE</scope>
    <source>
        <strain evidence="1">Ctu2j3</strain>
    </source>
</reference>
<dbReference type="EMBL" id="BK016090">
    <property type="protein sequence ID" value="DAF94079.1"/>
    <property type="molecule type" value="Genomic_DNA"/>
</dbReference>
<protein>
    <submittedName>
        <fullName evidence="1">Uncharacterized protein</fullName>
    </submittedName>
</protein>
<evidence type="ECO:0000313" key="1">
    <source>
        <dbReference type="EMBL" id="DAF94067.1"/>
    </source>
</evidence>
<proteinExistence type="predicted"/>
<dbReference type="EMBL" id="BK016090">
    <property type="protein sequence ID" value="DAF94067.1"/>
    <property type="molecule type" value="Genomic_DNA"/>
</dbReference>
<accession>A0A8S5UI13</accession>
<organism evidence="1">
    <name type="scientific">Myoviridae sp. ctu2j3</name>
    <dbReference type="NCBI Taxonomy" id="2825197"/>
    <lineage>
        <taxon>Viruses</taxon>
        <taxon>Duplodnaviria</taxon>
        <taxon>Heunggongvirae</taxon>
        <taxon>Uroviricota</taxon>
        <taxon>Caudoviricetes</taxon>
    </lineage>
</organism>
<sequence length="153" mass="17328">MDRALRIFVINESMLSPLLELQSVFQIAGPSDPKIPDIAQNFEQIDTCGIGNEADSGDQTFQLFRFVRKLRAAVTYPMTTIDPCVENARAVNFTLPAACVLFEITNGHEVSFTCIHESRWDARGVRVQPVPRTRVVGDGARLPRFLHRRFPRR</sequence>
<name>A0A8S5UI13_9CAUD</name>